<dbReference type="AlphaFoldDB" id="A0A9P4T587"/>
<name>A0A9P4T587_CURKU</name>
<evidence type="ECO:0000313" key="2">
    <source>
        <dbReference type="EMBL" id="KAF2994486.1"/>
    </source>
</evidence>
<keyword evidence="3" id="KW-1185">Reference proteome</keyword>
<feature type="compositionally biased region" description="Pro residues" evidence="1">
    <location>
        <begin position="73"/>
        <end position="87"/>
    </location>
</feature>
<protein>
    <submittedName>
        <fullName evidence="2">Uncharacterized protein</fullName>
    </submittedName>
</protein>
<feature type="compositionally biased region" description="Polar residues" evidence="1">
    <location>
        <begin position="128"/>
        <end position="151"/>
    </location>
</feature>
<gene>
    <name evidence="2" type="ORF">E8E13_001648</name>
</gene>
<sequence>MAIKDVISKIQRSLLCCSKREERCTLDIGAPTNVRRVDVSDALPGLTDDQRKYIREKASSDAIHLLGLQSHPPSHPPSQPSTTPPSPEHSLRHEPKSAISSRQPSMALLNAASKDLPSTVPTPPRQTHPPSSSPSTRMKSMWSGTQRLSTSSSCRDSLYSKIGDGDKSHDASFMTLNLDFETESLDTKQRADSPRTLSLTSGFEMQDTVGGHVGANTPITKNEKVNAAIKETEVVDSSDDEDPFVAAEGMLLKKI</sequence>
<reference evidence="2" key="1">
    <citation type="submission" date="2019-04" db="EMBL/GenBank/DDBJ databases">
        <title>Sequencing of skin fungus with MAO and IRED activity.</title>
        <authorList>
            <person name="Marsaioli A.J."/>
            <person name="Bonatto J.M.C."/>
            <person name="Reis Junior O."/>
        </authorList>
    </citation>
    <scope>NUCLEOTIDE SEQUENCE</scope>
    <source>
        <strain evidence="2">30M1</strain>
    </source>
</reference>
<comment type="caution">
    <text evidence="2">The sequence shown here is derived from an EMBL/GenBank/DDBJ whole genome shotgun (WGS) entry which is preliminary data.</text>
</comment>
<evidence type="ECO:0000256" key="1">
    <source>
        <dbReference type="SAM" id="MobiDB-lite"/>
    </source>
</evidence>
<dbReference type="OrthoDB" id="5226159at2759"/>
<dbReference type="Proteomes" id="UP000801428">
    <property type="component" value="Unassembled WGS sequence"/>
</dbReference>
<organism evidence="2 3">
    <name type="scientific">Curvularia kusanoi</name>
    <name type="common">Cochliobolus kusanoi</name>
    <dbReference type="NCBI Taxonomy" id="90978"/>
    <lineage>
        <taxon>Eukaryota</taxon>
        <taxon>Fungi</taxon>
        <taxon>Dikarya</taxon>
        <taxon>Ascomycota</taxon>
        <taxon>Pezizomycotina</taxon>
        <taxon>Dothideomycetes</taxon>
        <taxon>Pleosporomycetidae</taxon>
        <taxon>Pleosporales</taxon>
        <taxon>Pleosporineae</taxon>
        <taxon>Pleosporaceae</taxon>
        <taxon>Curvularia</taxon>
    </lineage>
</organism>
<evidence type="ECO:0000313" key="3">
    <source>
        <dbReference type="Proteomes" id="UP000801428"/>
    </source>
</evidence>
<dbReference type="EMBL" id="SWKU01000040">
    <property type="protein sequence ID" value="KAF2994486.1"/>
    <property type="molecule type" value="Genomic_DNA"/>
</dbReference>
<feature type="region of interest" description="Disordered" evidence="1">
    <location>
        <begin position="114"/>
        <end position="151"/>
    </location>
</feature>
<proteinExistence type="predicted"/>
<feature type="region of interest" description="Disordered" evidence="1">
    <location>
        <begin position="67"/>
        <end position="101"/>
    </location>
</feature>
<accession>A0A9P4T587</accession>